<accession>A0A1V8T9I9</accession>
<dbReference type="EMBL" id="NAJO01000013">
    <property type="protein sequence ID" value="OQO07921.1"/>
    <property type="molecule type" value="Genomic_DNA"/>
</dbReference>
<evidence type="ECO:0000313" key="7">
    <source>
        <dbReference type="EMBL" id="OQO07921.1"/>
    </source>
</evidence>
<protein>
    <submittedName>
        <fullName evidence="7">Uncharacterized protein</fullName>
    </submittedName>
</protein>
<proteinExistence type="predicted"/>
<keyword evidence="3 6" id="KW-1133">Transmembrane helix</keyword>
<dbReference type="GO" id="GO:0046873">
    <property type="term" value="F:metal ion transmembrane transporter activity"/>
    <property type="evidence" value="ECO:0007669"/>
    <property type="project" value="InterPro"/>
</dbReference>
<feature type="compositionally biased region" description="Low complexity" evidence="5">
    <location>
        <begin position="79"/>
        <end position="90"/>
    </location>
</feature>
<dbReference type="OrthoDB" id="426293at2759"/>
<dbReference type="GO" id="GO:0016020">
    <property type="term" value="C:membrane"/>
    <property type="evidence" value="ECO:0007669"/>
    <property type="project" value="UniProtKB-SubCell"/>
</dbReference>
<feature type="region of interest" description="Disordered" evidence="5">
    <location>
        <begin position="622"/>
        <end position="645"/>
    </location>
</feature>
<organism evidence="7 8">
    <name type="scientific">Cryoendolithus antarcticus</name>
    <dbReference type="NCBI Taxonomy" id="1507870"/>
    <lineage>
        <taxon>Eukaryota</taxon>
        <taxon>Fungi</taxon>
        <taxon>Dikarya</taxon>
        <taxon>Ascomycota</taxon>
        <taxon>Pezizomycotina</taxon>
        <taxon>Dothideomycetes</taxon>
        <taxon>Dothideomycetidae</taxon>
        <taxon>Cladosporiales</taxon>
        <taxon>Cladosporiaceae</taxon>
        <taxon>Cryoendolithus</taxon>
    </lineage>
</organism>
<evidence type="ECO:0000256" key="2">
    <source>
        <dbReference type="ARBA" id="ARBA00022692"/>
    </source>
</evidence>
<gene>
    <name evidence="7" type="ORF">B0A48_06713</name>
</gene>
<evidence type="ECO:0000256" key="5">
    <source>
        <dbReference type="SAM" id="MobiDB-lite"/>
    </source>
</evidence>
<comment type="subcellular location">
    <subcellularLocation>
        <location evidence="1">Membrane</location>
        <topology evidence="1">Multi-pass membrane protein</topology>
    </subcellularLocation>
</comment>
<feature type="transmembrane region" description="Helical" evidence="6">
    <location>
        <begin position="568"/>
        <end position="589"/>
    </location>
</feature>
<evidence type="ECO:0000256" key="1">
    <source>
        <dbReference type="ARBA" id="ARBA00004141"/>
    </source>
</evidence>
<evidence type="ECO:0000256" key="6">
    <source>
        <dbReference type="SAM" id="Phobius"/>
    </source>
</evidence>
<dbReference type="InterPro" id="IPR002523">
    <property type="entry name" value="MgTranspt_CorA/ZnTranspt_ZntB"/>
</dbReference>
<dbReference type="AlphaFoldDB" id="A0A1V8T9I9"/>
<dbReference type="SUPFAM" id="SSF144083">
    <property type="entry name" value="Magnesium transport protein CorA, transmembrane region"/>
    <property type="match status" value="1"/>
</dbReference>
<keyword evidence="4 6" id="KW-0472">Membrane</keyword>
<evidence type="ECO:0000313" key="8">
    <source>
        <dbReference type="Proteomes" id="UP000192596"/>
    </source>
</evidence>
<evidence type="ECO:0000256" key="3">
    <source>
        <dbReference type="ARBA" id="ARBA00022989"/>
    </source>
</evidence>
<reference evidence="8" key="1">
    <citation type="submission" date="2017-03" db="EMBL/GenBank/DDBJ databases">
        <title>Genomes of endolithic fungi from Antarctica.</title>
        <authorList>
            <person name="Coleine C."/>
            <person name="Masonjones S."/>
            <person name="Stajich J.E."/>
        </authorList>
    </citation>
    <scope>NUCLEOTIDE SEQUENCE [LARGE SCALE GENOMIC DNA]</scope>
    <source>
        <strain evidence="8">CCFEE 5527</strain>
    </source>
</reference>
<keyword evidence="8" id="KW-1185">Reference proteome</keyword>
<dbReference type="Gene3D" id="1.20.58.340">
    <property type="entry name" value="Magnesium transport protein CorA, transmembrane region"/>
    <property type="match status" value="1"/>
</dbReference>
<sequence>MSQVEQVGDLLKQLDAQRDAYIESLRQIHELLAQNLAATTSQPATDDRTLHRPSITGPRSPRPSVTHAASERRAGGRKSSAGLATLTTSSESRRTGDDSDVDADDEDLYVSVSLGAEKYDEETLRSHLRAYKWSQYGAKILASVIDSPTRLQQPQLIHNKLGEAEDRSHLSHYSVEREQSKAQAIWHAIREINQPPKERLAVGRITILREPSPVLFGAAHHTLSPHFDVDELFKHLIDVSGTSPHMHRSFDDDLRKQKSFVFSFEYFTIICPECVPMKWQLADQQDERKAGHIAVTRCSSVVALALTGPAIRKVRNPHRRAKNAFGFAYDPWSAWHVLNLQCYPDWHATMDIHDSTKHYVNGVEAFMTTLLGEYRDAQKRVEQIYNEITRLVTPPLDFIFNSDLRDTSLFEDSEFTYSRRYFWAYQTLGMMNDSIKLMVDAYEDTFTDDVWDGTHKTLWPLLEQNSSRNMYFKKKMASLRSKFEKEMVALRKIIEENDDRREEINGLKEELFKGTSIQESRKSVENTEVSILQGYNIKILTMVSLVFIPLTFVTSVFGMTNMPSRESYWLFGCVTVAVCVPFFILIGSLNTTTGMRFWRAKTAALLRNIGRFLAWLISCGGRRKDDSDDEDDLSESDSGIGNVSRTKFGHRLSNAQSLRARTRPLSRQRSRALAEDLEARKEGLPMADAVRPELDRSPSSMLAKMMMHERKRTLRYSTDV</sequence>
<dbReference type="InParanoid" id="A0A1V8T9I9"/>
<dbReference type="Pfam" id="PF01544">
    <property type="entry name" value="CorA"/>
    <property type="match status" value="1"/>
</dbReference>
<feature type="transmembrane region" description="Helical" evidence="6">
    <location>
        <begin position="539"/>
        <end position="562"/>
    </location>
</feature>
<dbReference type="InterPro" id="IPR045863">
    <property type="entry name" value="CorA_TM1_TM2"/>
</dbReference>
<comment type="caution">
    <text evidence="7">The sequence shown here is derived from an EMBL/GenBank/DDBJ whole genome shotgun (WGS) entry which is preliminary data.</text>
</comment>
<dbReference type="Proteomes" id="UP000192596">
    <property type="component" value="Unassembled WGS sequence"/>
</dbReference>
<keyword evidence="2 6" id="KW-0812">Transmembrane</keyword>
<feature type="region of interest" description="Disordered" evidence="5">
    <location>
        <begin position="39"/>
        <end position="104"/>
    </location>
</feature>
<evidence type="ECO:0000256" key="4">
    <source>
        <dbReference type="ARBA" id="ARBA00023136"/>
    </source>
</evidence>
<name>A0A1V8T9I9_9PEZI</name>